<name>A0A978VTR6_ZIZJJ</name>
<proteinExistence type="predicted"/>
<feature type="region of interest" description="Disordered" evidence="1">
    <location>
        <begin position="314"/>
        <end position="341"/>
    </location>
</feature>
<evidence type="ECO:0000256" key="1">
    <source>
        <dbReference type="SAM" id="MobiDB-lite"/>
    </source>
</evidence>
<accession>A0A978VTR6</accession>
<protein>
    <submittedName>
        <fullName evidence="2">Uncharacterized protein</fullName>
    </submittedName>
</protein>
<gene>
    <name evidence="2" type="ORF">FEM48_Zijuj02G0049300</name>
</gene>
<comment type="caution">
    <text evidence="2">The sequence shown here is derived from an EMBL/GenBank/DDBJ whole genome shotgun (WGS) entry which is preliminary data.</text>
</comment>
<feature type="compositionally biased region" description="Basic and acidic residues" evidence="1">
    <location>
        <begin position="385"/>
        <end position="396"/>
    </location>
</feature>
<sequence length="505" mass="56333">MPHEDIFSACLRPTGFKISTSELFDKFKEDNKHKITEEVRVERVSENFVDDNSGVKIPAYALSFVKVVRPQKDEVNWEDLNKAWSWEKRNWDDLLDARNWGRGTVEEEVTLQAEVNDHSCSRFGNEMLDQARESMATELPGIHSTSAFGGSIEEMTMTMNVNNPSSTIRRIFSLGIPCCSPSDQQAAAAGGTLFPCGQNLHNSVVHAPISNNISPSLPPHPSLDNQQHCLEALYNNNVNPHDQAGIDLHYLLASFGPGVPCYSPPDRRAAAAAGTLFHCDQNLSYSVVHAPISNNIFPILPPCPSHDNQLHCLNNNDVNPHDQPETEIDNDFVNPLHPSSLEKDIHDQQGISKQHLSDPFQKDIQPLEQQKPFEEGGSEAVQSVQRDERQNKELEGFKLPVGKEAARTEITPRTAEERGPDSDILKEILREVAKLNKEVRAVTTKVEISLRGQQNGTHYNYSRESTSSTGRIDFFTKPNENPHNDQNRIAGGSRVSGNSKRARLS</sequence>
<dbReference type="Proteomes" id="UP000813462">
    <property type="component" value="Unassembled WGS sequence"/>
</dbReference>
<evidence type="ECO:0000313" key="2">
    <source>
        <dbReference type="EMBL" id="KAH7542211.1"/>
    </source>
</evidence>
<feature type="compositionally biased region" description="Polar residues" evidence="1">
    <location>
        <begin position="456"/>
        <end position="470"/>
    </location>
</feature>
<feature type="region of interest" description="Disordered" evidence="1">
    <location>
        <begin position="456"/>
        <end position="505"/>
    </location>
</feature>
<organism evidence="2 3">
    <name type="scientific">Ziziphus jujuba var. spinosa</name>
    <dbReference type="NCBI Taxonomy" id="714518"/>
    <lineage>
        <taxon>Eukaryota</taxon>
        <taxon>Viridiplantae</taxon>
        <taxon>Streptophyta</taxon>
        <taxon>Embryophyta</taxon>
        <taxon>Tracheophyta</taxon>
        <taxon>Spermatophyta</taxon>
        <taxon>Magnoliopsida</taxon>
        <taxon>eudicotyledons</taxon>
        <taxon>Gunneridae</taxon>
        <taxon>Pentapetalae</taxon>
        <taxon>rosids</taxon>
        <taxon>fabids</taxon>
        <taxon>Rosales</taxon>
        <taxon>Rhamnaceae</taxon>
        <taxon>Paliureae</taxon>
        <taxon>Ziziphus</taxon>
    </lineage>
</organism>
<feature type="region of interest" description="Disordered" evidence="1">
    <location>
        <begin position="372"/>
        <end position="396"/>
    </location>
</feature>
<dbReference type="AlphaFoldDB" id="A0A978VTR6"/>
<reference evidence="2" key="1">
    <citation type="journal article" date="2021" name="Front. Plant Sci.">
        <title>Chromosome-Scale Genome Assembly for Chinese Sour Jujube and Insights Into Its Genome Evolution and Domestication Signature.</title>
        <authorList>
            <person name="Shen L.-Y."/>
            <person name="Luo H."/>
            <person name="Wang X.-L."/>
            <person name="Wang X.-M."/>
            <person name="Qiu X.-J."/>
            <person name="Liu H."/>
            <person name="Zhou S.-S."/>
            <person name="Jia K.-H."/>
            <person name="Nie S."/>
            <person name="Bao Y.-T."/>
            <person name="Zhang R.-G."/>
            <person name="Yun Q.-Z."/>
            <person name="Chai Y.-H."/>
            <person name="Lu J.-Y."/>
            <person name="Li Y."/>
            <person name="Zhao S.-W."/>
            <person name="Mao J.-F."/>
            <person name="Jia S.-G."/>
            <person name="Mao Y.-M."/>
        </authorList>
    </citation>
    <scope>NUCLEOTIDE SEQUENCE</scope>
    <source>
        <strain evidence="2">AT0</strain>
        <tissue evidence="2">Leaf</tissue>
    </source>
</reference>
<evidence type="ECO:0000313" key="3">
    <source>
        <dbReference type="Proteomes" id="UP000813462"/>
    </source>
</evidence>
<dbReference type="EMBL" id="JAEACU010000002">
    <property type="protein sequence ID" value="KAH7542211.1"/>
    <property type="molecule type" value="Genomic_DNA"/>
</dbReference>